<reference evidence="2" key="2">
    <citation type="journal article" date="2022" name="Sci. Rep.">
        <title>In silico prediction of the enzymes involved in the degradation of the herbicide molinate by Gulosibacter molinativorax ON4T.</title>
        <authorList>
            <person name="Lopes A.R."/>
            <person name="Bunin E."/>
            <person name="Viana A.T."/>
            <person name="Froufe H."/>
            <person name="Munoz-Merida A."/>
            <person name="Pinho D."/>
            <person name="Figueiredo J."/>
            <person name="Barroso C."/>
            <person name="Vaz-Moreira I."/>
            <person name="Bellanger X."/>
            <person name="Egas C."/>
            <person name="Nunes O.C."/>
        </authorList>
    </citation>
    <scope>NUCLEOTIDE SEQUENCE</scope>
    <source>
        <strain evidence="2">ON4</strain>
    </source>
</reference>
<evidence type="ECO:0000313" key="2">
    <source>
        <dbReference type="EMBL" id="MDJ1372180.1"/>
    </source>
</evidence>
<reference evidence="2" key="1">
    <citation type="submission" date="2018-03" db="EMBL/GenBank/DDBJ databases">
        <authorList>
            <person name="Nunes O.C."/>
            <person name="Lopes A.R."/>
            <person name="Froufe H."/>
            <person name="Munoz-Merida A."/>
            <person name="Barroso C."/>
            <person name="Egas C."/>
        </authorList>
    </citation>
    <scope>NUCLEOTIDE SEQUENCE</scope>
    <source>
        <strain evidence="2">ON4</strain>
    </source>
</reference>
<sequence>MAEDAHGLTLGAWTLTWLEGRPVAEHPGGVRVALRADGTVSTESDSSAIDTDDDDDWLS</sequence>
<protein>
    <submittedName>
        <fullName evidence="2">Uncharacterized protein</fullName>
    </submittedName>
</protein>
<evidence type="ECO:0000313" key="3">
    <source>
        <dbReference type="Proteomes" id="UP001170379"/>
    </source>
</evidence>
<proteinExistence type="predicted"/>
<comment type="caution">
    <text evidence="2">The sequence shown here is derived from an EMBL/GenBank/DDBJ whole genome shotgun (WGS) entry which is preliminary data.</text>
</comment>
<organism evidence="2 3">
    <name type="scientific">Gulosibacter molinativorax</name>
    <dbReference type="NCBI Taxonomy" id="256821"/>
    <lineage>
        <taxon>Bacteria</taxon>
        <taxon>Bacillati</taxon>
        <taxon>Actinomycetota</taxon>
        <taxon>Actinomycetes</taxon>
        <taxon>Micrococcales</taxon>
        <taxon>Microbacteriaceae</taxon>
        <taxon>Gulosibacter</taxon>
    </lineage>
</organism>
<accession>A0ABT7CAN5</accession>
<evidence type="ECO:0000256" key="1">
    <source>
        <dbReference type="SAM" id="MobiDB-lite"/>
    </source>
</evidence>
<feature type="region of interest" description="Disordered" evidence="1">
    <location>
        <begin position="35"/>
        <end position="59"/>
    </location>
</feature>
<feature type="compositionally biased region" description="Acidic residues" evidence="1">
    <location>
        <begin position="50"/>
        <end position="59"/>
    </location>
</feature>
<keyword evidence="3" id="KW-1185">Reference proteome</keyword>
<dbReference type="EMBL" id="PXVD01000021">
    <property type="protein sequence ID" value="MDJ1372180.1"/>
    <property type="molecule type" value="Genomic_DNA"/>
</dbReference>
<dbReference type="Proteomes" id="UP001170379">
    <property type="component" value="Unassembled WGS sequence"/>
</dbReference>
<name>A0ABT7CAN5_9MICO</name>
<gene>
    <name evidence="2" type="ORF">C7K25_12500</name>
</gene>